<dbReference type="EMBL" id="JAHRIQ010018719">
    <property type="protein sequence ID" value="MEQ2227274.1"/>
    <property type="molecule type" value="Genomic_DNA"/>
</dbReference>
<proteinExistence type="predicted"/>
<keyword evidence="2" id="KW-1185">Reference proteome</keyword>
<organism evidence="1 2">
    <name type="scientific">Ilyodon furcidens</name>
    <name type="common">goldbreast splitfin</name>
    <dbReference type="NCBI Taxonomy" id="33524"/>
    <lineage>
        <taxon>Eukaryota</taxon>
        <taxon>Metazoa</taxon>
        <taxon>Chordata</taxon>
        <taxon>Craniata</taxon>
        <taxon>Vertebrata</taxon>
        <taxon>Euteleostomi</taxon>
        <taxon>Actinopterygii</taxon>
        <taxon>Neopterygii</taxon>
        <taxon>Teleostei</taxon>
        <taxon>Neoteleostei</taxon>
        <taxon>Acanthomorphata</taxon>
        <taxon>Ovalentaria</taxon>
        <taxon>Atherinomorphae</taxon>
        <taxon>Cyprinodontiformes</taxon>
        <taxon>Goodeidae</taxon>
        <taxon>Ilyodon</taxon>
    </lineage>
</organism>
<evidence type="ECO:0000313" key="1">
    <source>
        <dbReference type="EMBL" id="MEQ2227274.1"/>
    </source>
</evidence>
<evidence type="ECO:0000313" key="2">
    <source>
        <dbReference type="Proteomes" id="UP001482620"/>
    </source>
</evidence>
<gene>
    <name evidence="1" type="ORF">ILYODFUR_036049</name>
</gene>
<reference evidence="1 2" key="1">
    <citation type="submission" date="2021-06" db="EMBL/GenBank/DDBJ databases">
        <authorList>
            <person name="Palmer J.M."/>
        </authorList>
    </citation>
    <scope>NUCLEOTIDE SEQUENCE [LARGE SCALE GENOMIC DNA]</scope>
    <source>
        <strain evidence="2">if_2019</strain>
        <tissue evidence="1">Muscle</tissue>
    </source>
</reference>
<name>A0ABV0T377_9TELE</name>
<protein>
    <submittedName>
        <fullName evidence="1">Uncharacterized protein</fullName>
    </submittedName>
</protein>
<comment type="caution">
    <text evidence="1">The sequence shown here is derived from an EMBL/GenBank/DDBJ whole genome shotgun (WGS) entry which is preliminary data.</text>
</comment>
<accession>A0ABV0T377</accession>
<dbReference type="Proteomes" id="UP001482620">
    <property type="component" value="Unassembled WGS sequence"/>
</dbReference>
<sequence>MAELLTLSLRECPATLRRKLISATVECHCNIMSVEMNCKVAGELVPISSGLWARSGAHTGQVTSPLQGNYLNLSNLINGMIEVNAHTGKKYYIQLKECFAKVFCSLKQAFFQNKKKLQTVLIIFFQLSS</sequence>